<sequence length="95" mass="10919">MNNGHGPPAFKINGRVHHQIGSLLPPDGSPTKFLQLYVYDTSNEIKNIIRALHPEERSSEPLDPSIIKKLIKMLDEYNPFAKKFRMARDRLRDHG</sequence>
<dbReference type="PANTHER" id="PTHR45786:SF74">
    <property type="entry name" value="ATP-DEPENDENT DNA HELICASE"/>
    <property type="match status" value="1"/>
</dbReference>
<protein>
    <recommendedName>
        <fullName evidence="2">Helitron helicase-like domain-containing protein</fullName>
    </recommendedName>
</protein>
<evidence type="ECO:0008006" key="2">
    <source>
        <dbReference type="Google" id="ProtNLM"/>
    </source>
</evidence>
<proteinExistence type="predicted"/>
<organism evidence="1">
    <name type="scientific">Arundo donax</name>
    <name type="common">Giant reed</name>
    <name type="synonym">Donax arundinaceus</name>
    <dbReference type="NCBI Taxonomy" id="35708"/>
    <lineage>
        <taxon>Eukaryota</taxon>
        <taxon>Viridiplantae</taxon>
        <taxon>Streptophyta</taxon>
        <taxon>Embryophyta</taxon>
        <taxon>Tracheophyta</taxon>
        <taxon>Spermatophyta</taxon>
        <taxon>Magnoliopsida</taxon>
        <taxon>Liliopsida</taxon>
        <taxon>Poales</taxon>
        <taxon>Poaceae</taxon>
        <taxon>PACMAD clade</taxon>
        <taxon>Arundinoideae</taxon>
        <taxon>Arundineae</taxon>
        <taxon>Arundo</taxon>
    </lineage>
</organism>
<reference evidence="1" key="2">
    <citation type="journal article" date="2015" name="Data Brief">
        <title>Shoot transcriptome of the giant reed, Arundo donax.</title>
        <authorList>
            <person name="Barrero R.A."/>
            <person name="Guerrero F.D."/>
            <person name="Moolhuijzen P."/>
            <person name="Goolsby J.A."/>
            <person name="Tidwell J."/>
            <person name="Bellgard S.E."/>
            <person name="Bellgard M.I."/>
        </authorList>
    </citation>
    <scope>NUCLEOTIDE SEQUENCE</scope>
    <source>
        <tissue evidence="1">Shoot tissue taken approximately 20 cm above the soil surface</tissue>
    </source>
</reference>
<reference evidence="1" key="1">
    <citation type="submission" date="2014-09" db="EMBL/GenBank/DDBJ databases">
        <authorList>
            <person name="Magalhaes I.L.F."/>
            <person name="Oliveira U."/>
            <person name="Santos F.R."/>
            <person name="Vidigal T.H.D.A."/>
            <person name="Brescovit A.D."/>
            <person name="Santos A.J."/>
        </authorList>
    </citation>
    <scope>NUCLEOTIDE SEQUENCE</scope>
    <source>
        <tissue evidence="1">Shoot tissue taken approximately 20 cm above the soil surface</tissue>
    </source>
</reference>
<dbReference type="PANTHER" id="PTHR45786">
    <property type="entry name" value="DNA BINDING PROTEIN-LIKE"/>
    <property type="match status" value="1"/>
</dbReference>
<dbReference type="EMBL" id="GBRH01255120">
    <property type="protein sequence ID" value="JAD42775.1"/>
    <property type="molecule type" value="Transcribed_RNA"/>
</dbReference>
<accession>A0A0A9A193</accession>
<evidence type="ECO:0000313" key="1">
    <source>
        <dbReference type="EMBL" id="JAD42775.1"/>
    </source>
</evidence>
<name>A0A0A9A193_ARUDO</name>
<dbReference type="AlphaFoldDB" id="A0A0A9A193"/>